<reference evidence="4" key="1">
    <citation type="journal article" date="2019" name="Int. J. Syst. Evol. Microbiol.">
        <title>The Global Catalogue of Microorganisms (GCM) 10K type strain sequencing project: providing services to taxonomists for standard genome sequencing and annotation.</title>
        <authorList>
            <consortium name="The Broad Institute Genomics Platform"/>
            <consortium name="The Broad Institute Genome Sequencing Center for Infectious Disease"/>
            <person name="Wu L."/>
            <person name="Ma J."/>
        </authorList>
    </citation>
    <scope>NUCLEOTIDE SEQUENCE [LARGE SCALE GENOMIC DNA]</scope>
    <source>
        <strain evidence="4">CGMCC 1.3685</strain>
    </source>
</reference>
<dbReference type="Gene3D" id="2.60.120.10">
    <property type="entry name" value="Jelly Rolls"/>
    <property type="match status" value="1"/>
</dbReference>
<dbReference type="InterPro" id="IPR003313">
    <property type="entry name" value="AraC-bd"/>
</dbReference>
<name>A0ABQ2DTC0_9MICC</name>
<feature type="domain" description="AraC-type arabinose-binding/dimerisation" evidence="2">
    <location>
        <begin position="21"/>
        <end position="71"/>
    </location>
</feature>
<gene>
    <name evidence="3" type="ORF">GCM10007173_30990</name>
</gene>
<evidence type="ECO:0000313" key="4">
    <source>
        <dbReference type="Proteomes" id="UP000606115"/>
    </source>
</evidence>
<dbReference type="InterPro" id="IPR011051">
    <property type="entry name" value="RmlC_Cupin_sf"/>
</dbReference>
<dbReference type="InterPro" id="IPR014710">
    <property type="entry name" value="RmlC-like_jellyroll"/>
</dbReference>
<dbReference type="GeneID" id="303305434"/>
<protein>
    <recommendedName>
        <fullName evidence="2">AraC-type arabinose-binding/dimerisation domain-containing protein</fullName>
    </recommendedName>
</protein>
<organism evidence="3 4">
    <name type="scientific">Glutamicibacter ardleyensis</name>
    <dbReference type="NCBI Taxonomy" id="225894"/>
    <lineage>
        <taxon>Bacteria</taxon>
        <taxon>Bacillati</taxon>
        <taxon>Actinomycetota</taxon>
        <taxon>Actinomycetes</taxon>
        <taxon>Micrococcales</taxon>
        <taxon>Micrococcaceae</taxon>
        <taxon>Glutamicibacter</taxon>
    </lineage>
</organism>
<keyword evidence="1" id="KW-0238">DNA-binding</keyword>
<evidence type="ECO:0000313" key="3">
    <source>
        <dbReference type="EMBL" id="GGJ69988.1"/>
    </source>
</evidence>
<evidence type="ECO:0000256" key="1">
    <source>
        <dbReference type="ARBA" id="ARBA00023125"/>
    </source>
</evidence>
<dbReference type="Proteomes" id="UP000606115">
    <property type="component" value="Unassembled WGS sequence"/>
</dbReference>
<accession>A0ABQ2DTC0</accession>
<proteinExistence type="predicted"/>
<dbReference type="RefSeq" id="WP_096255905.1">
    <property type="nucleotide sequence ID" value="NZ_BMKX01000009.1"/>
</dbReference>
<dbReference type="SUPFAM" id="SSF51182">
    <property type="entry name" value="RmlC-like cupins"/>
    <property type="match status" value="1"/>
</dbReference>
<keyword evidence="4" id="KW-1185">Reference proteome</keyword>
<dbReference type="EMBL" id="BMKX01000009">
    <property type="protein sequence ID" value="GGJ69988.1"/>
    <property type="molecule type" value="Genomic_DNA"/>
</dbReference>
<comment type="caution">
    <text evidence="3">The sequence shown here is derived from an EMBL/GenBank/DDBJ whole genome shotgun (WGS) entry which is preliminary data.</text>
</comment>
<evidence type="ECO:0000259" key="2">
    <source>
        <dbReference type="Pfam" id="PF02311"/>
    </source>
</evidence>
<sequence length="93" mass="10038">MKKSIPLKEGSVLITKQMIGTDGTAFPTHSASHESALVMTEGSCELSFPDAVHILNTGDTFIVPADVVHQIVGTPNFSAVHIMPKDIRFNFDV</sequence>
<dbReference type="Pfam" id="PF02311">
    <property type="entry name" value="AraC_binding"/>
    <property type="match status" value="1"/>
</dbReference>